<gene>
    <name evidence="1" type="ORF">AVEN_74632_1</name>
</gene>
<name>A0A4Y2KC55_ARAVE</name>
<keyword evidence="2" id="KW-1185">Reference proteome</keyword>
<evidence type="ECO:0000313" key="1">
    <source>
        <dbReference type="EMBL" id="GBM99399.1"/>
    </source>
</evidence>
<dbReference type="EMBL" id="BGPR01004414">
    <property type="protein sequence ID" value="GBM99399.1"/>
    <property type="molecule type" value="Genomic_DNA"/>
</dbReference>
<dbReference type="AlphaFoldDB" id="A0A4Y2KC55"/>
<dbReference type="Proteomes" id="UP000499080">
    <property type="component" value="Unassembled WGS sequence"/>
</dbReference>
<proteinExistence type="predicted"/>
<evidence type="ECO:0000313" key="2">
    <source>
        <dbReference type="Proteomes" id="UP000499080"/>
    </source>
</evidence>
<protein>
    <submittedName>
        <fullName evidence="1">Uncharacterized protein</fullName>
    </submittedName>
</protein>
<sequence>MNVPCINNRATGRLLTVTSRIQCSGLKFCLFFAHGLDRLRVLLNVSTNQENFLLIFQNGLSEHTAQLYQVCYKNRMDVTYYANEDGRSYLFTRDYYYKKDVSAELYFKAEGYGKI</sequence>
<organism evidence="1 2">
    <name type="scientific">Araneus ventricosus</name>
    <name type="common">Orbweaver spider</name>
    <name type="synonym">Epeira ventricosa</name>
    <dbReference type="NCBI Taxonomy" id="182803"/>
    <lineage>
        <taxon>Eukaryota</taxon>
        <taxon>Metazoa</taxon>
        <taxon>Ecdysozoa</taxon>
        <taxon>Arthropoda</taxon>
        <taxon>Chelicerata</taxon>
        <taxon>Arachnida</taxon>
        <taxon>Araneae</taxon>
        <taxon>Araneomorphae</taxon>
        <taxon>Entelegynae</taxon>
        <taxon>Araneoidea</taxon>
        <taxon>Araneidae</taxon>
        <taxon>Araneus</taxon>
    </lineage>
</organism>
<accession>A0A4Y2KC55</accession>
<comment type="caution">
    <text evidence="1">The sequence shown here is derived from an EMBL/GenBank/DDBJ whole genome shotgun (WGS) entry which is preliminary data.</text>
</comment>
<reference evidence="1 2" key="1">
    <citation type="journal article" date="2019" name="Sci. Rep.">
        <title>Orb-weaving spider Araneus ventricosus genome elucidates the spidroin gene catalogue.</title>
        <authorList>
            <person name="Kono N."/>
            <person name="Nakamura H."/>
            <person name="Ohtoshi R."/>
            <person name="Moran D.A.P."/>
            <person name="Shinohara A."/>
            <person name="Yoshida Y."/>
            <person name="Fujiwara M."/>
            <person name="Mori M."/>
            <person name="Tomita M."/>
            <person name="Arakawa K."/>
        </authorList>
    </citation>
    <scope>NUCLEOTIDE SEQUENCE [LARGE SCALE GENOMIC DNA]</scope>
</reference>